<dbReference type="EMBL" id="SAWY01000005">
    <property type="protein sequence ID" value="TPH18127.1"/>
    <property type="molecule type" value="Genomic_DNA"/>
</dbReference>
<sequence length="201" mass="22933">MNLFNSILTSIVIVVIFWACAFFQTSIAHAIQHKEVGASLELSKKANAEKVKVHKTALDNAELVNESITKIINFSGIKQRIYLEDTPQLWQRFNSDTKIHKLLKQQPKQIFVTYSALSKDFKQADVAIGYNVIELSKFDSHHTIEMHRLKRLLAKGKYSDSALTDAWKSIDYNKAIDYVLEVHDLSNGTDIESTQLFVAYK</sequence>
<dbReference type="OrthoDB" id="5870161at2"/>
<dbReference type="RefSeq" id="WP_140601806.1">
    <property type="nucleotide sequence ID" value="NZ_SAWY01000005.1"/>
</dbReference>
<reference evidence="1 2" key="1">
    <citation type="submission" date="2019-01" db="EMBL/GenBank/DDBJ databases">
        <title>Litorilituus lipolytica sp. nov., isolated from intertidal sand of the Yellow Sea in China.</title>
        <authorList>
            <person name="Liu A."/>
        </authorList>
    </citation>
    <scope>NUCLEOTIDE SEQUENCE [LARGE SCALE GENOMIC DNA]</scope>
    <source>
        <strain evidence="1 2">RZ04</strain>
    </source>
</reference>
<evidence type="ECO:0000313" key="2">
    <source>
        <dbReference type="Proteomes" id="UP000315303"/>
    </source>
</evidence>
<organism evidence="1 2">
    <name type="scientific">Litorilituus lipolyticus</name>
    <dbReference type="NCBI Taxonomy" id="2491017"/>
    <lineage>
        <taxon>Bacteria</taxon>
        <taxon>Pseudomonadati</taxon>
        <taxon>Pseudomonadota</taxon>
        <taxon>Gammaproteobacteria</taxon>
        <taxon>Alteromonadales</taxon>
        <taxon>Colwelliaceae</taxon>
        <taxon>Litorilituus</taxon>
    </lineage>
</organism>
<dbReference type="InterPro" id="IPR011256">
    <property type="entry name" value="Reg_factor_effector_dom_sf"/>
</dbReference>
<dbReference type="Gene3D" id="3.20.80.10">
    <property type="entry name" value="Regulatory factor, effector binding domain"/>
    <property type="match status" value="1"/>
</dbReference>
<proteinExistence type="predicted"/>
<dbReference type="Proteomes" id="UP000315303">
    <property type="component" value="Unassembled WGS sequence"/>
</dbReference>
<evidence type="ECO:0000313" key="1">
    <source>
        <dbReference type="EMBL" id="TPH18127.1"/>
    </source>
</evidence>
<protein>
    <submittedName>
        <fullName evidence="1">Uncharacterized protein</fullName>
    </submittedName>
</protein>
<comment type="caution">
    <text evidence="1">The sequence shown here is derived from an EMBL/GenBank/DDBJ whole genome shotgun (WGS) entry which is preliminary data.</text>
</comment>
<keyword evidence="2" id="KW-1185">Reference proteome</keyword>
<name>A0A502LDD6_9GAMM</name>
<dbReference type="AlphaFoldDB" id="A0A502LDD6"/>
<accession>A0A502LDD6</accession>
<gene>
    <name evidence="1" type="ORF">EPA86_03165</name>
</gene>